<reference evidence="9" key="1">
    <citation type="submission" date="2016-06" db="UniProtKB">
        <authorList>
            <consortium name="WormBaseParasite"/>
        </authorList>
    </citation>
    <scope>IDENTIFICATION</scope>
</reference>
<dbReference type="Pfam" id="PF00326">
    <property type="entry name" value="Peptidase_S9"/>
    <property type="match status" value="1"/>
</dbReference>
<keyword evidence="4" id="KW-0720">Serine protease</keyword>
<dbReference type="EC" id="3.4.21.-" evidence="4"/>
<evidence type="ECO:0000256" key="2">
    <source>
        <dbReference type="ARBA" id="ARBA00005228"/>
    </source>
</evidence>
<comment type="catalytic activity">
    <reaction evidence="1">
        <text>Hydrolysis of Pro-|-Xaa &gt;&gt; Ala-|-Xaa in oligopeptides.</text>
        <dbReference type="EC" id="3.4.21.26"/>
    </reaction>
</comment>
<gene>
    <name evidence="7" type="ORF">GPUH_LOCUS4485</name>
</gene>
<protein>
    <recommendedName>
        <fullName evidence="3 4">Prolyl endopeptidase</fullName>
        <ecNumber evidence="4">3.4.21.-</ecNumber>
    </recommendedName>
</protein>
<evidence type="ECO:0000256" key="5">
    <source>
        <dbReference type="SAM" id="MobiDB-lite"/>
    </source>
</evidence>
<feature type="domain" description="Peptidase S9 prolyl oligopeptidase catalytic" evidence="6">
    <location>
        <begin position="24"/>
        <end position="89"/>
    </location>
</feature>
<keyword evidence="4" id="KW-0378">Hydrolase</keyword>
<dbReference type="InterPro" id="IPR001375">
    <property type="entry name" value="Peptidase_S9_cat"/>
</dbReference>
<dbReference type="SUPFAM" id="SSF53474">
    <property type="entry name" value="alpha/beta-Hydrolases"/>
    <property type="match status" value="1"/>
</dbReference>
<comment type="similarity">
    <text evidence="2 4">Belongs to the peptidase S9A family.</text>
</comment>
<dbReference type="PANTHER" id="PTHR42881:SF2">
    <property type="entry name" value="PROLYL ENDOPEPTIDASE"/>
    <property type="match status" value="1"/>
</dbReference>
<dbReference type="PRINTS" id="PR00862">
    <property type="entry name" value="PROLIGOPTASE"/>
</dbReference>
<dbReference type="WBParaSite" id="GPUH_0000449201-mRNA-1">
    <property type="protein sequence ID" value="GPUH_0000449201-mRNA-1"/>
    <property type="gene ID" value="GPUH_0000449201"/>
</dbReference>
<feature type="compositionally biased region" description="Basic and acidic residues" evidence="5">
    <location>
        <begin position="97"/>
        <end position="108"/>
    </location>
</feature>
<dbReference type="OrthoDB" id="248387at2759"/>
<sequence length="108" mass="11960">MALDGNNPTMLDGYGGFNNVLMPDFSFSRILLLNHFKGLYAVANLRGGGEYGEKWHEAGVRRLKQNVFDDFIAAAEYLVNNNYTSPKSVSFRASPPLDHDGAPGEKQH</sequence>
<evidence type="ECO:0000313" key="9">
    <source>
        <dbReference type="WBParaSite" id="GPUH_0000449201-mRNA-1"/>
    </source>
</evidence>
<evidence type="ECO:0000313" key="7">
    <source>
        <dbReference type="EMBL" id="VDK45226.1"/>
    </source>
</evidence>
<dbReference type="GO" id="GO:0006508">
    <property type="term" value="P:proteolysis"/>
    <property type="evidence" value="ECO:0007669"/>
    <property type="project" value="UniProtKB-KW"/>
</dbReference>
<organism evidence="9">
    <name type="scientific">Gongylonema pulchrum</name>
    <dbReference type="NCBI Taxonomy" id="637853"/>
    <lineage>
        <taxon>Eukaryota</taxon>
        <taxon>Metazoa</taxon>
        <taxon>Ecdysozoa</taxon>
        <taxon>Nematoda</taxon>
        <taxon>Chromadorea</taxon>
        <taxon>Rhabditida</taxon>
        <taxon>Spirurina</taxon>
        <taxon>Spiruromorpha</taxon>
        <taxon>Spiruroidea</taxon>
        <taxon>Gongylonematidae</taxon>
        <taxon>Gongylonema</taxon>
    </lineage>
</organism>
<dbReference type="GO" id="GO:0070012">
    <property type="term" value="F:oligopeptidase activity"/>
    <property type="evidence" value="ECO:0007669"/>
    <property type="project" value="TreeGrafter"/>
</dbReference>
<keyword evidence="8" id="KW-1185">Reference proteome</keyword>
<evidence type="ECO:0000313" key="8">
    <source>
        <dbReference type="Proteomes" id="UP000271098"/>
    </source>
</evidence>
<evidence type="ECO:0000259" key="6">
    <source>
        <dbReference type="Pfam" id="PF00326"/>
    </source>
</evidence>
<evidence type="ECO:0000256" key="1">
    <source>
        <dbReference type="ARBA" id="ARBA00001070"/>
    </source>
</evidence>
<dbReference type="InterPro" id="IPR029058">
    <property type="entry name" value="AB_hydrolase_fold"/>
</dbReference>
<dbReference type="AlphaFoldDB" id="A0A183D6Z4"/>
<accession>A0A183D6Z4</accession>
<dbReference type="Proteomes" id="UP000271098">
    <property type="component" value="Unassembled WGS sequence"/>
</dbReference>
<dbReference type="InterPro" id="IPR051167">
    <property type="entry name" value="Prolyl_oligopep/macrocyclase"/>
</dbReference>
<dbReference type="GO" id="GO:0005829">
    <property type="term" value="C:cytosol"/>
    <property type="evidence" value="ECO:0007669"/>
    <property type="project" value="TreeGrafter"/>
</dbReference>
<name>A0A183D6Z4_9BILA</name>
<evidence type="ECO:0000256" key="3">
    <source>
        <dbReference type="ARBA" id="ARBA00016310"/>
    </source>
</evidence>
<evidence type="ECO:0000256" key="4">
    <source>
        <dbReference type="RuleBase" id="RU368024"/>
    </source>
</evidence>
<reference evidence="7 8" key="2">
    <citation type="submission" date="2018-11" db="EMBL/GenBank/DDBJ databases">
        <authorList>
            <consortium name="Pathogen Informatics"/>
        </authorList>
    </citation>
    <scope>NUCLEOTIDE SEQUENCE [LARGE SCALE GENOMIC DNA]</scope>
</reference>
<dbReference type="Gene3D" id="3.40.50.1820">
    <property type="entry name" value="alpha/beta hydrolase"/>
    <property type="match status" value="1"/>
</dbReference>
<dbReference type="EMBL" id="UYRT01008503">
    <property type="protein sequence ID" value="VDK45226.1"/>
    <property type="molecule type" value="Genomic_DNA"/>
</dbReference>
<dbReference type="PANTHER" id="PTHR42881">
    <property type="entry name" value="PROLYL ENDOPEPTIDASE"/>
    <property type="match status" value="1"/>
</dbReference>
<proteinExistence type="inferred from homology"/>
<dbReference type="InterPro" id="IPR002470">
    <property type="entry name" value="Peptidase_S9A"/>
</dbReference>
<dbReference type="GO" id="GO:0004252">
    <property type="term" value="F:serine-type endopeptidase activity"/>
    <property type="evidence" value="ECO:0007669"/>
    <property type="project" value="UniProtKB-UniRule"/>
</dbReference>
<feature type="region of interest" description="Disordered" evidence="5">
    <location>
        <begin position="85"/>
        <end position="108"/>
    </location>
</feature>
<keyword evidence="4" id="KW-0645">Protease</keyword>